<evidence type="ECO:0000313" key="2">
    <source>
        <dbReference type="Proteomes" id="UP001151760"/>
    </source>
</evidence>
<proteinExistence type="predicted"/>
<comment type="caution">
    <text evidence="1">The sequence shown here is derived from an EMBL/GenBank/DDBJ whole genome shotgun (WGS) entry which is preliminary data.</text>
</comment>
<name>A0ABQ5FHN0_9ASTR</name>
<organism evidence="1 2">
    <name type="scientific">Tanacetum coccineum</name>
    <dbReference type="NCBI Taxonomy" id="301880"/>
    <lineage>
        <taxon>Eukaryota</taxon>
        <taxon>Viridiplantae</taxon>
        <taxon>Streptophyta</taxon>
        <taxon>Embryophyta</taxon>
        <taxon>Tracheophyta</taxon>
        <taxon>Spermatophyta</taxon>
        <taxon>Magnoliopsida</taxon>
        <taxon>eudicotyledons</taxon>
        <taxon>Gunneridae</taxon>
        <taxon>Pentapetalae</taxon>
        <taxon>asterids</taxon>
        <taxon>campanulids</taxon>
        <taxon>Asterales</taxon>
        <taxon>Asteraceae</taxon>
        <taxon>Asteroideae</taxon>
        <taxon>Anthemideae</taxon>
        <taxon>Anthemidinae</taxon>
        <taxon>Tanacetum</taxon>
    </lineage>
</organism>
<reference evidence="1" key="1">
    <citation type="journal article" date="2022" name="Int. J. Mol. Sci.">
        <title>Draft Genome of Tanacetum Coccineum: Genomic Comparison of Closely Related Tanacetum-Family Plants.</title>
        <authorList>
            <person name="Yamashiro T."/>
            <person name="Shiraishi A."/>
            <person name="Nakayama K."/>
            <person name="Satake H."/>
        </authorList>
    </citation>
    <scope>NUCLEOTIDE SEQUENCE</scope>
</reference>
<sequence>MNPSAANQIALDNALVASEARLKIGECNRRIEFTKPQREATYQVTLDALKLSPCYPAFLITTGVPEIYMHQFWNTVTKVQDSSSYRFKLDNKKFRVNVEISHDILHICPKLPDQPFDIPPSTNEEIVKTTGLDNLRLSRAQIRWGMYHCKNVDFVELLWEDFAFQIDNHFSKLKFYGDVALRMFIKRIVIQSRVEDLQLGVESYQKKLNLTKSETFKPDLRNRTAYTTYPDPQRVIYEDQNNRNRLMRTDELHKFSNGTLNYVRTALHDITSGIRMEYLPKRKLSGLDKRRARVMIQDIDKHLFQRRLMRNLEKFVGGREYGEDLRLLGRTI</sequence>
<dbReference type="EMBL" id="BQNB010017386">
    <property type="protein sequence ID" value="GJT62559.1"/>
    <property type="molecule type" value="Genomic_DNA"/>
</dbReference>
<keyword evidence="2" id="KW-1185">Reference proteome</keyword>
<reference evidence="1" key="2">
    <citation type="submission" date="2022-01" db="EMBL/GenBank/DDBJ databases">
        <authorList>
            <person name="Yamashiro T."/>
            <person name="Shiraishi A."/>
            <person name="Satake H."/>
            <person name="Nakayama K."/>
        </authorList>
    </citation>
    <scope>NUCLEOTIDE SEQUENCE</scope>
</reference>
<protein>
    <submittedName>
        <fullName evidence="1">Uncharacterized protein</fullName>
    </submittedName>
</protein>
<gene>
    <name evidence="1" type="ORF">Tco_1006092</name>
</gene>
<evidence type="ECO:0000313" key="1">
    <source>
        <dbReference type="EMBL" id="GJT62559.1"/>
    </source>
</evidence>
<dbReference type="Proteomes" id="UP001151760">
    <property type="component" value="Unassembled WGS sequence"/>
</dbReference>
<accession>A0ABQ5FHN0</accession>